<dbReference type="EMBL" id="MU118082">
    <property type="protein sequence ID" value="KAF9645687.1"/>
    <property type="molecule type" value="Genomic_DNA"/>
</dbReference>
<reference evidence="1" key="2">
    <citation type="journal article" date="2020" name="Nat. Commun.">
        <title>Large-scale genome sequencing of mycorrhizal fungi provides insights into the early evolution of symbiotic traits.</title>
        <authorList>
            <person name="Miyauchi S."/>
            <person name="Kiss E."/>
            <person name="Kuo A."/>
            <person name="Drula E."/>
            <person name="Kohler A."/>
            <person name="Sanchez-Garcia M."/>
            <person name="Morin E."/>
            <person name="Andreopoulos B."/>
            <person name="Barry K.W."/>
            <person name="Bonito G."/>
            <person name="Buee M."/>
            <person name="Carver A."/>
            <person name="Chen C."/>
            <person name="Cichocki N."/>
            <person name="Clum A."/>
            <person name="Culley D."/>
            <person name="Crous P.W."/>
            <person name="Fauchery L."/>
            <person name="Girlanda M."/>
            <person name="Hayes R.D."/>
            <person name="Keri Z."/>
            <person name="LaButti K."/>
            <person name="Lipzen A."/>
            <person name="Lombard V."/>
            <person name="Magnuson J."/>
            <person name="Maillard F."/>
            <person name="Murat C."/>
            <person name="Nolan M."/>
            <person name="Ohm R.A."/>
            <person name="Pangilinan J."/>
            <person name="Pereira M.F."/>
            <person name="Perotto S."/>
            <person name="Peter M."/>
            <person name="Pfister S."/>
            <person name="Riley R."/>
            <person name="Sitrit Y."/>
            <person name="Stielow J.B."/>
            <person name="Szollosi G."/>
            <person name="Zifcakova L."/>
            <person name="Stursova M."/>
            <person name="Spatafora J.W."/>
            <person name="Tedersoo L."/>
            <person name="Vaario L.M."/>
            <person name="Yamada A."/>
            <person name="Yan M."/>
            <person name="Wang P."/>
            <person name="Xu J."/>
            <person name="Bruns T."/>
            <person name="Baldrian P."/>
            <person name="Vilgalys R."/>
            <person name="Dunand C."/>
            <person name="Henrissat B."/>
            <person name="Grigoriev I.V."/>
            <person name="Hibbett D."/>
            <person name="Nagy L.G."/>
            <person name="Martin F.M."/>
        </authorList>
    </citation>
    <scope>NUCLEOTIDE SEQUENCE</scope>
    <source>
        <strain evidence="1">P2</strain>
    </source>
</reference>
<evidence type="ECO:0000313" key="2">
    <source>
        <dbReference type="Proteomes" id="UP000886501"/>
    </source>
</evidence>
<organism evidence="1 2">
    <name type="scientific">Thelephora ganbajun</name>
    <name type="common">Ganba fungus</name>
    <dbReference type="NCBI Taxonomy" id="370292"/>
    <lineage>
        <taxon>Eukaryota</taxon>
        <taxon>Fungi</taxon>
        <taxon>Dikarya</taxon>
        <taxon>Basidiomycota</taxon>
        <taxon>Agaricomycotina</taxon>
        <taxon>Agaricomycetes</taxon>
        <taxon>Thelephorales</taxon>
        <taxon>Thelephoraceae</taxon>
        <taxon>Thelephora</taxon>
    </lineage>
</organism>
<name>A0ACB6Z7Z5_THEGA</name>
<reference evidence="1" key="1">
    <citation type="submission" date="2019-10" db="EMBL/GenBank/DDBJ databases">
        <authorList>
            <consortium name="DOE Joint Genome Institute"/>
            <person name="Kuo A."/>
            <person name="Miyauchi S."/>
            <person name="Kiss E."/>
            <person name="Drula E."/>
            <person name="Kohler A."/>
            <person name="Sanchez-Garcia M."/>
            <person name="Andreopoulos B."/>
            <person name="Barry K.W."/>
            <person name="Bonito G."/>
            <person name="Buee M."/>
            <person name="Carver A."/>
            <person name="Chen C."/>
            <person name="Cichocki N."/>
            <person name="Clum A."/>
            <person name="Culley D."/>
            <person name="Crous P.W."/>
            <person name="Fauchery L."/>
            <person name="Girlanda M."/>
            <person name="Hayes R."/>
            <person name="Keri Z."/>
            <person name="Labutti K."/>
            <person name="Lipzen A."/>
            <person name="Lombard V."/>
            <person name="Magnuson J."/>
            <person name="Maillard F."/>
            <person name="Morin E."/>
            <person name="Murat C."/>
            <person name="Nolan M."/>
            <person name="Ohm R."/>
            <person name="Pangilinan J."/>
            <person name="Pereira M."/>
            <person name="Perotto S."/>
            <person name="Peter M."/>
            <person name="Riley R."/>
            <person name="Sitrit Y."/>
            <person name="Stielow B."/>
            <person name="Szollosi G."/>
            <person name="Zifcakova L."/>
            <person name="Stursova M."/>
            <person name="Spatafora J.W."/>
            <person name="Tedersoo L."/>
            <person name="Vaario L.-M."/>
            <person name="Yamada A."/>
            <person name="Yan M."/>
            <person name="Wang P."/>
            <person name="Xu J."/>
            <person name="Bruns T."/>
            <person name="Baldrian P."/>
            <person name="Vilgalys R."/>
            <person name="Henrissat B."/>
            <person name="Grigoriev I.V."/>
            <person name="Hibbett D."/>
            <person name="Nagy L.G."/>
            <person name="Martin F.M."/>
        </authorList>
    </citation>
    <scope>NUCLEOTIDE SEQUENCE</scope>
    <source>
        <strain evidence="1">P2</strain>
    </source>
</reference>
<evidence type="ECO:0000313" key="1">
    <source>
        <dbReference type="EMBL" id="KAF9645687.1"/>
    </source>
</evidence>
<protein>
    <submittedName>
        <fullName evidence="1">Kinase-like protein</fullName>
    </submittedName>
</protein>
<keyword evidence="2" id="KW-1185">Reference proteome</keyword>
<dbReference type="Proteomes" id="UP000886501">
    <property type="component" value="Unassembled WGS sequence"/>
</dbReference>
<sequence length="389" mass="43525">MSLPMNQNSFVKEVLLQSKRPISRLHDIHRSQDDGEEREGLVVGASPVPRSLHHPSPLSQLEAESLPISDLDGMALLQRCTQMAQELSSSLLSSCPSLSPEDIELTSERPVSAGGFADIWGAMHDGRKVVLKSYRCYMSFDVAQVVTRFCNEVYAYILLPRTDVLLVGVYSTHTHPFGLVYEYMDNLDLRQYLRSEPNVGRLKLLTDIARCLNCLHDLDIVHSNLRTTNILIDKYGVPRIAGLGNVRVLPHSTARTAEGGTSDNQLSCNLSPEVTRLGMSPNVTEVIRHTKASDMYAFGVTAFEVLTGRPPFHEMTEISATYLMLSGSRPPRPDHHKVSDSVWRMIQSCWNPVASRRMPIGEVVTLLEAELSRTPTPYVWRPCWNVLNC</sequence>
<comment type="caution">
    <text evidence="1">The sequence shown here is derived from an EMBL/GenBank/DDBJ whole genome shotgun (WGS) entry which is preliminary data.</text>
</comment>
<proteinExistence type="predicted"/>
<accession>A0ACB6Z7Z5</accession>
<gene>
    <name evidence="1" type="ORF">BDM02DRAFT_3271546</name>
</gene>